<evidence type="ECO:0000256" key="1">
    <source>
        <dbReference type="SAM" id="MobiDB-lite"/>
    </source>
</evidence>
<protein>
    <submittedName>
        <fullName evidence="2">Uncharacterized protein</fullName>
    </submittedName>
</protein>
<proteinExistence type="predicted"/>
<feature type="compositionally biased region" description="Basic and acidic residues" evidence="1">
    <location>
        <begin position="42"/>
        <end position="55"/>
    </location>
</feature>
<dbReference type="AlphaFoldDB" id="A0A6A3IN79"/>
<reference evidence="2 3" key="1">
    <citation type="submission" date="2018-09" db="EMBL/GenBank/DDBJ databases">
        <title>Genomic investigation of the strawberry pathogen Phytophthora fragariae indicates pathogenicity is determined by transcriptional variation in three key races.</title>
        <authorList>
            <person name="Adams T.M."/>
            <person name="Armitage A.D."/>
            <person name="Sobczyk M.K."/>
            <person name="Bates H.J."/>
            <person name="Dunwell J.M."/>
            <person name="Nellist C.F."/>
            <person name="Harrison R.J."/>
        </authorList>
    </citation>
    <scope>NUCLEOTIDE SEQUENCE [LARGE SCALE GENOMIC DNA]</scope>
    <source>
        <strain evidence="2 3">SCRP324</strain>
    </source>
</reference>
<feature type="region of interest" description="Disordered" evidence="1">
    <location>
        <begin position="1"/>
        <end position="183"/>
    </location>
</feature>
<name>A0A6A3IN79_9STRA</name>
<accession>A0A6A3IN79</accession>
<evidence type="ECO:0000313" key="2">
    <source>
        <dbReference type="EMBL" id="KAE8984396.1"/>
    </source>
</evidence>
<feature type="compositionally biased region" description="Low complexity" evidence="1">
    <location>
        <begin position="16"/>
        <end position="25"/>
    </location>
</feature>
<evidence type="ECO:0000313" key="3">
    <source>
        <dbReference type="Proteomes" id="UP000435112"/>
    </source>
</evidence>
<dbReference type="Proteomes" id="UP000435112">
    <property type="component" value="Unassembled WGS sequence"/>
</dbReference>
<feature type="compositionally biased region" description="Acidic residues" evidence="1">
    <location>
        <begin position="138"/>
        <end position="149"/>
    </location>
</feature>
<feature type="compositionally biased region" description="Basic and acidic residues" evidence="1">
    <location>
        <begin position="170"/>
        <end position="183"/>
    </location>
</feature>
<sequence>MANEVTGVSGSREAVTAIEAADGTTGATGGDGTTGEVVDDEAGARSEPDAADRRPVANGAAGAAAEAAEGSTRATAGNKTTPDAGEDDMGAGSDAGDVDGRKPLQSTKEPGATPVTQEEESALLGWTPKPADATVEVAADEDVAGEAADDGARADGGTVDADSEPSGSDIDDRGSLDREKIQK</sequence>
<dbReference type="EMBL" id="QXFU01002547">
    <property type="protein sequence ID" value="KAE8984396.1"/>
    <property type="molecule type" value="Genomic_DNA"/>
</dbReference>
<comment type="caution">
    <text evidence="2">The sequence shown here is derived from an EMBL/GenBank/DDBJ whole genome shotgun (WGS) entry which is preliminary data.</text>
</comment>
<organism evidence="2 3">
    <name type="scientific">Phytophthora rubi</name>
    <dbReference type="NCBI Taxonomy" id="129364"/>
    <lineage>
        <taxon>Eukaryota</taxon>
        <taxon>Sar</taxon>
        <taxon>Stramenopiles</taxon>
        <taxon>Oomycota</taxon>
        <taxon>Peronosporomycetes</taxon>
        <taxon>Peronosporales</taxon>
        <taxon>Peronosporaceae</taxon>
        <taxon>Phytophthora</taxon>
    </lineage>
</organism>
<gene>
    <name evidence="2" type="ORF">PR002_g22957</name>
</gene>
<feature type="compositionally biased region" description="Low complexity" evidence="1">
    <location>
        <begin position="57"/>
        <end position="77"/>
    </location>
</feature>